<organism evidence="5 7">
    <name type="scientific">Synchytrium endobioticum</name>
    <dbReference type="NCBI Taxonomy" id="286115"/>
    <lineage>
        <taxon>Eukaryota</taxon>
        <taxon>Fungi</taxon>
        <taxon>Fungi incertae sedis</taxon>
        <taxon>Chytridiomycota</taxon>
        <taxon>Chytridiomycota incertae sedis</taxon>
        <taxon>Chytridiomycetes</taxon>
        <taxon>Synchytriales</taxon>
        <taxon>Synchytriaceae</taxon>
        <taxon>Synchytrium</taxon>
    </lineage>
</organism>
<evidence type="ECO:0000313" key="6">
    <source>
        <dbReference type="EMBL" id="TPX42246.1"/>
    </source>
</evidence>
<dbReference type="VEuPathDB" id="FungiDB:SeMB42_g05204"/>
<dbReference type="InterPro" id="IPR037445">
    <property type="entry name" value="MAGE"/>
</dbReference>
<dbReference type="VEuPathDB" id="FungiDB:SeMB42_g05208"/>
<dbReference type="Pfam" id="PF01454">
    <property type="entry name" value="MAGE"/>
    <property type="match status" value="1"/>
</dbReference>
<sequence>MPTQPNNRRVPSTHQDDEENADDETPARRRPGTSRAPPSGRPRNDDSNDDDTHCDGKPSMLSQLLSSIPPAEMETYVSAAVKVALAACRRGKPFTKRDIVEHVLAHRGKAVSHVFDEMRVRLLDVFGFHVVELHPVERPRNLDAERRALAKSLAKASAHGVPRRTGQYMLVNALGAYHQRAALDEPDPRCRPDGLLVAILALIMVSGRTIDEKTLETHLRSLGVCAKRPHGEFGELAEVLKHFVNSRYLVKVTTPSADGDIAEYKWGARAIAEWPEKNMIMFISEIFNPSDDAAKRHLETVIKAAAEIEVPEGD</sequence>
<evidence type="ECO:0000313" key="4">
    <source>
        <dbReference type="EMBL" id="TPX42240.1"/>
    </source>
</evidence>
<feature type="domain" description="MAGE" evidence="2">
    <location>
        <begin position="73"/>
        <end position="301"/>
    </location>
</feature>
<dbReference type="VEuPathDB" id="FungiDB:SeMB42_g05206"/>
<evidence type="ECO:0000313" key="5">
    <source>
        <dbReference type="EMBL" id="TPX42244.1"/>
    </source>
</evidence>
<dbReference type="GO" id="GO:0006281">
    <property type="term" value="P:DNA repair"/>
    <property type="evidence" value="ECO:0007669"/>
    <property type="project" value="TreeGrafter"/>
</dbReference>
<proteinExistence type="predicted"/>
<dbReference type="PANTHER" id="PTHR11736:SF14">
    <property type="entry name" value="NSE3 HOMOLOG, SMC5-SMC6 COMPLEX COMPONENT"/>
    <property type="match status" value="1"/>
</dbReference>
<keyword evidence="7" id="KW-1185">Reference proteome</keyword>
<dbReference type="EMBL" id="QEAM01000660">
    <property type="protein sequence ID" value="TPX37276.1"/>
    <property type="molecule type" value="Genomic_DNA"/>
</dbReference>
<dbReference type="InterPro" id="IPR002190">
    <property type="entry name" value="MHD_dom"/>
</dbReference>
<feature type="region of interest" description="Disordered" evidence="1">
    <location>
        <begin position="1"/>
        <end position="61"/>
    </location>
</feature>
<evidence type="ECO:0000313" key="8">
    <source>
        <dbReference type="Proteomes" id="UP000320475"/>
    </source>
</evidence>
<comment type="caution">
    <text evidence="5">The sequence shown here is derived from an EMBL/GenBank/DDBJ whole genome shotgun (WGS) entry which is preliminary data.</text>
</comment>
<protein>
    <recommendedName>
        <fullName evidence="2">MAGE domain-containing protein</fullName>
    </recommendedName>
</protein>
<dbReference type="Proteomes" id="UP000320475">
    <property type="component" value="Unassembled WGS sequence"/>
</dbReference>
<evidence type="ECO:0000313" key="7">
    <source>
        <dbReference type="Proteomes" id="UP000317494"/>
    </source>
</evidence>
<evidence type="ECO:0000256" key="1">
    <source>
        <dbReference type="SAM" id="MobiDB-lite"/>
    </source>
</evidence>
<dbReference type="GO" id="GO:0005634">
    <property type="term" value="C:nucleus"/>
    <property type="evidence" value="ECO:0007669"/>
    <property type="project" value="TreeGrafter"/>
</dbReference>
<dbReference type="OrthoDB" id="205198at2759"/>
<dbReference type="Proteomes" id="UP000317494">
    <property type="component" value="Unassembled WGS sequence"/>
</dbReference>
<dbReference type="InterPro" id="IPR041899">
    <property type="entry name" value="MAGE_WH2"/>
</dbReference>
<reference evidence="7 8" key="1">
    <citation type="journal article" date="2019" name="Sci. Rep.">
        <title>Comparative genomics of chytrid fungi reveal insights into the obligate biotrophic and pathogenic lifestyle of Synchytrium endobioticum.</title>
        <authorList>
            <person name="van de Vossenberg B.T.L.H."/>
            <person name="Warris S."/>
            <person name="Nguyen H.D.T."/>
            <person name="van Gent-Pelzer M.P.E."/>
            <person name="Joly D.L."/>
            <person name="van de Geest H.C."/>
            <person name="Bonants P.J.M."/>
            <person name="Smith D.S."/>
            <person name="Levesque C.A."/>
            <person name="van der Lee T.A.J."/>
        </authorList>
    </citation>
    <scope>NUCLEOTIDE SEQUENCE [LARGE SCALE GENOMIC DNA]</scope>
    <source>
        <strain evidence="3 8">LEV6574</strain>
        <strain evidence="5 7">MB42</strain>
    </source>
</reference>
<feature type="compositionally biased region" description="Polar residues" evidence="1">
    <location>
        <begin position="1"/>
        <end position="13"/>
    </location>
</feature>
<evidence type="ECO:0000313" key="3">
    <source>
        <dbReference type="EMBL" id="TPX37276.1"/>
    </source>
</evidence>
<dbReference type="Gene3D" id="1.10.10.1210">
    <property type="entry name" value="MAGE homology domain, winged helix WH2 motif"/>
    <property type="match status" value="1"/>
</dbReference>
<accession>A0A507CSV0</accession>
<dbReference type="EMBL" id="QEAN01000239">
    <property type="protein sequence ID" value="TPX42246.1"/>
    <property type="molecule type" value="Genomic_DNA"/>
</dbReference>
<dbReference type="AlphaFoldDB" id="A0A507CSV0"/>
<name>A0A507CSV0_9FUNG</name>
<dbReference type="EMBL" id="QEAN01000239">
    <property type="protein sequence ID" value="TPX42244.1"/>
    <property type="molecule type" value="Genomic_DNA"/>
</dbReference>
<feature type="compositionally biased region" description="Basic and acidic residues" evidence="1">
    <location>
        <begin position="42"/>
        <end position="56"/>
    </location>
</feature>
<gene>
    <name evidence="3" type="ORF">SeLEV6574_g07945</name>
    <name evidence="6" type="ORF">SeMB42_g05204</name>
    <name evidence="5" type="ORF">SeMB42_g05206</name>
    <name evidence="4" type="ORF">SeMB42_g05208</name>
</gene>
<dbReference type="SMART" id="SM01373">
    <property type="entry name" value="MAGE"/>
    <property type="match status" value="1"/>
</dbReference>
<dbReference type="PROSITE" id="PS50838">
    <property type="entry name" value="MAGE"/>
    <property type="match status" value="1"/>
</dbReference>
<evidence type="ECO:0000259" key="2">
    <source>
        <dbReference type="PROSITE" id="PS50838"/>
    </source>
</evidence>
<dbReference type="STRING" id="286115.A0A507CSV0"/>
<dbReference type="PANTHER" id="PTHR11736">
    <property type="entry name" value="MELANOMA-ASSOCIATED ANTIGEN MAGE ANTIGEN"/>
    <property type="match status" value="1"/>
</dbReference>
<dbReference type="EMBL" id="QEAN01000239">
    <property type="protein sequence ID" value="TPX42240.1"/>
    <property type="molecule type" value="Genomic_DNA"/>
</dbReference>
<dbReference type="Gene3D" id="1.10.10.1200">
    <property type="entry name" value="MAGE homology domain, winged helix WH1 motif"/>
    <property type="match status" value="1"/>
</dbReference>
<dbReference type="InterPro" id="IPR041898">
    <property type="entry name" value="MAGE_WH1"/>
</dbReference>